<dbReference type="Gene3D" id="3.40.50.300">
    <property type="entry name" value="P-loop containing nucleotide triphosphate hydrolases"/>
    <property type="match status" value="2"/>
</dbReference>
<keyword evidence="6 10" id="KW-0547">Nucleotide-binding</keyword>
<protein>
    <recommendedName>
        <fullName evidence="3">tRNA dimethylallyltransferase</fullName>
        <ecNumber evidence="3">2.5.1.75</ecNumber>
    </recommendedName>
</protein>
<evidence type="ECO:0000256" key="10">
    <source>
        <dbReference type="RuleBase" id="RU003785"/>
    </source>
</evidence>
<comment type="cofactor">
    <cofactor evidence="1">
        <name>Mg(2+)</name>
        <dbReference type="ChEBI" id="CHEBI:18420"/>
    </cofactor>
</comment>
<dbReference type="GO" id="GO:0006400">
    <property type="term" value="P:tRNA modification"/>
    <property type="evidence" value="ECO:0007669"/>
    <property type="project" value="TreeGrafter"/>
</dbReference>
<evidence type="ECO:0000256" key="5">
    <source>
        <dbReference type="ARBA" id="ARBA00022694"/>
    </source>
</evidence>
<feature type="non-terminal residue" evidence="11">
    <location>
        <position position="1"/>
    </location>
</feature>
<evidence type="ECO:0000256" key="1">
    <source>
        <dbReference type="ARBA" id="ARBA00001946"/>
    </source>
</evidence>
<organism evidence="11">
    <name type="scientific">Auxenochlorella protothecoides</name>
    <name type="common">Green microalga</name>
    <name type="synonym">Chlorella protothecoides</name>
    <dbReference type="NCBI Taxonomy" id="3075"/>
    <lineage>
        <taxon>Eukaryota</taxon>
        <taxon>Viridiplantae</taxon>
        <taxon>Chlorophyta</taxon>
        <taxon>core chlorophytes</taxon>
        <taxon>Trebouxiophyceae</taxon>
        <taxon>Chlorellales</taxon>
        <taxon>Chlorellaceae</taxon>
        <taxon>Auxenochlorella</taxon>
    </lineage>
</organism>
<dbReference type="GO" id="GO:0009691">
    <property type="term" value="P:cytokinin biosynthetic process"/>
    <property type="evidence" value="ECO:0007669"/>
    <property type="project" value="TreeGrafter"/>
</dbReference>
<dbReference type="InterPro" id="IPR018022">
    <property type="entry name" value="IPT"/>
</dbReference>
<comment type="catalytic activity">
    <reaction evidence="9">
        <text>adenosine(37) in tRNA + dimethylallyl diphosphate = N(6)-dimethylallyladenosine(37) in tRNA + diphosphate</text>
        <dbReference type="Rhea" id="RHEA:26482"/>
        <dbReference type="Rhea" id="RHEA-COMP:10162"/>
        <dbReference type="Rhea" id="RHEA-COMP:10375"/>
        <dbReference type="ChEBI" id="CHEBI:33019"/>
        <dbReference type="ChEBI" id="CHEBI:57623"/>
        <dbReference type="ChEBI" id="CHEBI:74411"/>
        <dbReference type="ChEBI" id="CHEBI:74415"/>
        <dbReference type="EC" id="2.5.1.75"/>
    </reaction>
</comment>
<dbReference type="GO" id="GO:0005524">
    <property type="term" value="F:ATP binding"/>
    <property type="evidence" value="ECO:0007669"/>
    <property type="project" value="UniProtKB-KW"/>
</dbReference>
<dbReference type="InterPro" id="IPR039657">
    <property type="entry name" value="Dimethylallyltransferase"/>
</dbReference>
<keyword evidence="8" id="KW-0460">Magnesium</keyword>
<dbReference type="EC" id="2.5.1.75" evidence="3"/>
<proteinExistence type="inferred from homology"/>
<sequence length="480" mass="52726">LDTALSSTLGHVTEVFPEKREHGVSSCHTWPCCHETDCPVCPCGARSARPHRNPMIAGPSRIASRAGYAALAARGLARMTSDQARPRPAVVIITGPTAVGKTDLSIRLAKALDGEIISADSVQVYRQLDVGSDKIPVEARQGVPHHLIDILDPQQDFSAGIFHDLAWAAVDDIVQRSKVPIVVGGTGLYLQWFMHGKPGTPVSTPETAAAAQARLAQAWEEAAEQGQTLSQEQAWVLGCRLVRDLGDAQAAERLAEEPNNTYRLARVVEVLLSAPGARLSDFAQAGQERRRAFAFHPFFLVRPRLDLYRRIDSRVDHMVSSGLIGEAAHLLACGAAPNTTCATRAIGYRQALLALERLRKEEIKDAELPGILLSLVVDIQSATRKLCHRQMTWFRNRPEFRWLDATQDTDLLLRQICDHVQGDPSAATGAADQVYGILTREEQHALKRYRPEASVFGDASHPRTLRGVAELTQWLREQQA</sequence>
<evidence type="ECO:0000256" key="2">
    <source>
        <dbReference type="ARBA" id="ARBA00005842"/>
    </source>
</evidence>
<evidence type="ECO:0000256" key="8">
    <source>
        <dbReference type="ARBA" id="ARBA00022842"/>
    </source>
</evidence>
<keyword evidence="5" id="KW-0819">tRNA processing</keyword>
<dbReference type="GO" id="GO:0052381">
    <property type="term" value="F:tRNA dimethylallyltransferase activity"/>
    <property type="evidence" value="ECO:0007669"/>
    <property type="project" value="UniProtKB-EC"/>
</dbReference>
<dbReference type="NCBIfam" id="TIGR00174">
    <property type="entry name" value="miaA"/>
    <property type="match status" value="1"/>
</dbReference>
<evidence type="ECO:0000256" key="7">
    <source>
        <dbReference type="ARBA" id="ARBA00022840"/>
    </source>
</evidence>
<evidence type="ECO:0000256" key="3">
    <source>
        <dbReference type="ARBA" id="ARBA00012665"/>
    </source>
</evidence>
<dbReference type="PANTHER" id="PTHR11088:SF60">
    <property type="entry name" value="TRNA DIMETHYLALLYLTRANSFERASE"/>
    <property type="match status" value="1"/>
</dbReference>
<dbReference type="Pfam" id="PF01715">
    <property type="entry name" value="IPPT"/>
    <property type="match status" value="1"/>
</dbReference>
<comment type="similarity">
    <text evidence="2 10">Belongs to the IPP transferase family.</text>
</comment>
<dbReference type="InterPro" id="IPR027417">
    <property type="entry name" value="P-loop_NTPase"/>
</dbReference>
<accession>A0A1D2A8K3</accession>
<dbReference type="AlphaFoldDB" id="A0A1D2A8K3"/>
<keyword evidence="4 10" id="KW-0808">Transferase</keyword>
<reference evidence="11" key="1">
    <citation type="submission" date="2015-08" db="EMBL/GenBank/DDBJ databases">
        <authorList>
            <person name="Babu N.S."/>
            <person name="Beckwith C.J."/>
            <person name="Beseler K.G."/>
            <person name="Brison A."/>
            <person name="Carone J.V."/>
            <person name="Caskin T.P."/>
            <person name="Diamond M."/>
            <person name="Durham M.E."/>
            <person name="Foxe J.M."/>
            <person name="Go M."/>
            <person name="Henderson B.A."/>
            <person name="Jones I.B."/>
            <person name="McGettigan J.A."/>
            <person name="Micheletti S.J."/>
            <person name="Nasrallah M.E."/>
            <person name="Ortiz D."/>
            <person name="Piller C.R."/>
            <person name="Privatt S.R."/>
            <person name="Schneider S.L."/>
            <person name="Sharp S."/>
            <person name="Smith T.C."/>
            <person name="Stanton J.D."/>
            <person name="Ullery H.E."/>
            <person name="Wilson R.J."/>
            <person name="Serrano M.G."/>
            <person name="Buck G."/>
            <person name="Lee V."/>
            <person name="Wang Y."/>
            <person name="Carvalho R."/>
            <person name="Voegtly L."/>
            <person name="Shi R."/>
            <person name="Duckworth R."/>
            <person name="Johnson A."/>
            <person name="Loviza R."/>
            <person name="Walstead R."/>
            <person name="Shah Z."/>
            <person name="Kiflezghi M."/>
            <person name="Wade K."/>
            <person name="Ball S.L."/>
            <person name="Bradley K.W."/>
            <person name="Asai D.J."/>
            <person name="Bowman C.A."/>
            <person name="Russell D.A."/>
            <person name="Pope W.H."/>
            <person name="Jacobs-Sera D."/>
            <person name="Hendrix R.W."/>
            <person name="Hatfull G.F."/>
        </authorList>
    </citation>
    <scope>NUCLEOTIDE SEQUENCE</scope>
</reference>
<gene>
    <name evidence="11" type="ORF">g.18201</name>
</gene>
<name>A0A1D2A8K3_AUXPR</name>
<evidence type="ECO:0000256" key="6">
    <source>
        <dbReference type="ARBA" id="ARBA00022741"/>
    </source>
</evidence>
<dbReference type="EMBL" id="GDKF01003082">
    <property type="protein sequence ID" value="JAT75540.1"/>
    <property type="molecule type" value="Transcribed_RNA"/>
</dbReference>
<evidence type="ECO:0000256" key="4">
    <source>
        <dbReference type="ARBA" id="ARBA00022679"/>
    </source>
</evidence>
<keyword evidence="7 10" id="KW-0067">ATP-binding</keyword>
<evidence type="ECO:0000313" key="11">
    <source>
        <dbReference type="EMBL" id="JAT75540.1"/>
    </source>
</evidence>
<evidence type="ECO:0000256" key="9">
    <source>
        <dbReference type="ARBA" id="ARBA00049563"/>
    </source>
</evidence>
<dbReference type="PANTHER" id="PTHR11088">
    <property type="entry name" value="TRNA DIMETHYLALLYLTRANSFERASE"/>
    <property type="match status" value="1"/>
</dbReference>
<dbReference type="HAMAP" id="MF_00185">
    <property type="entry name" value="IPP_trans"/>
    <property type="match status" value="1"/>
</dbReference>
<dbReference type="SUPFAM" id="SSF52540">
    <property type="entry name" value="P-loop containing nucleoside triphosphate hydrolases"/>
    <property type="match status" value="2"/>
</dbReference>